<evidence type="ECO:0000313" key="2">
    <source>
        <dbReference type="Proteomes" id="UP000287188"/>
    </source>
</evidence>
<dbReference type="RefSeq" id="WP_126557513.1">
    <property type="nucleotide sequence ID" value="NZ_BIFS01000002.1"/>
</dbReference>
<dbReference type="EMBL" id="BIFS01000002">
    <property type="protein sequence ID" value="GCE24265.1"/>
    <property type="molecule type" value="Genomic_DNA"/>
</dbReference>
<gene>
    <name evidence="1" type="ORF">KDK_80650</name>
</gene>
<reference evidence="2" key="1">
    <citation type="submission" date="2018-12" db="EMBL/GenBank/DDBJ databases">
        <title>Tengunoibacter tsumagoiensis gen. nov., sp. nov., Dictyobacter kobayashii sp. nov., D. alpinus sp. nov., and D. joshuensis sp. nov. and description of Dictyobacteraceae fam. nov. within the order Ktedonobacterales isolated from Tengu-no-mugimeshi.</title>
        <authorList>
            <person name="Wang C.M."/>
            <person name="Zheng Y."/>
            <person name="Sakai Y."/>
            <person name="Toyoda A."/>
            <person name="Minakuchi Y."/>
            <person name="Abe K."/>
            <person name="Yokota A."/>
            <person name="Yabe S."/>
        </authorList>
    </citation>
    <scope>NUCLEOTIDE SEQUENCE [LARGE SCALE GENOMIC DNA]</scope>
    <source>
        <strain evidence="2">Uno11</strain>
    </source>
</reference>
<accession>A0A402AYX4</accession>
<keyword evidence="2" id="KW-1185">Reference proteome</keyword>
<dbReference type="OrthoDB" id="164493at2"/>
<protein>
    <submittedName>
        <fullName evidence="1">Uncharacterized protein</fullName>
    </submittedName>
</protein>
<sequence>MYKDTPKFRLLMYRQYCKIYGELFSGGDYQLNEQVTFDDGQAKGTVTWKYLRREQGLVYVLEDYSGYHFHVAAHQIIGKA</sequence>
<organism evidence="1 2">
    <name type="scientific">Dictyobacter kobayashii</name>
    <dbReference type="NCBI Taxonomy" id="2014872"/>
    <lineage>
        <taxon>Bacteria</taxon>
        <taxon>Bacillati</taxon>
        <taxon>Chloroflexota</taxon>
        <taxon>Ktedonobacteria</taxon>
        <taxon>Ktedonobacterales</taxon>
        <taxon>Dictyobacteraceae</taxon>
        <taxon>Dictyobacter</taxon>
    </lineage>
</organism>
<comment type="caution">
    <text evidence="1">The sequence shown here is derived from an EMBL/GenBank/DDBJ whole genome shotgun (WGS) entry which is preliminary data.</text>
</comment>
<dbReference type="AlphaFoldDB" id="A0A402AYX4"/>
<name>A0A402AYX4_9CHLR</name>
<dbReference type="Proteomes" id="UP000287188">
    <property type="component" value="Unassembled WGS sequence"/>
</dbReference>
<evidence type="ECO:0000313" key="1">
    <source>
        <dbReference type="EMBL" id="GCE24265.1"/>
    </source>
</evidence>
<proteinExistence type="predicted"/>